<feature type="compositionally biased region" description="Polar residues" evidence="4">
    <location>
        <begin position="655"/>
        <end position="665"/>
    </location>
</feature>
<dbReference type="PROSITE" id="PS50088">
    <property type="entry name" value="ANK_REPEAT"/>
    <property type="match status" value="4"/>
</dbReference>
<dbReference type="PANTHER" id="PTHR24198:SF165">
    <property type="entry name" value="ANKYRIN REPEAT-CONTAINING PROTEIN-RELATED"/>
    <property type="match status" value="1"/>
</dbReference>
<dbReference type="AlphaFoldDB" id="A0A158Q6W0"/>
<evidence type="ECO:0000256" key="2">
    <source>
        <dbReference type="ARBA" id="ARBA00023043"/>
    </source>
</evidence>
<evidence type="ECO:0000313" key="6">
    <source>
        <dbReference type="WBParaSite" id="EEL_0000070901-mRNA-1"/>
    </source>
</evidence>
<feature type="region of interest" description="Disordered" evidence="4">
    <location>
        <begin position="646"/>
        <end position="668"/>
    </location>
</feature>
<dbReference type="Proteomes" id="UP000050640">
    <property type="component" value="Unplaced"/>
</dbReference>
<dbReference type="InterPro" id="IPR002110">
    <property type="entry name" value="Ankyrin_rpt"/>
</dbReference>
<dbReference type="Pfam" id="PF12796">
    <property type="entry name" value="Ank_2"/>
    <property type="match status" value="2"/>
</dbReference>
<reference evidence="6" key="1">
    <citation type="submission" date="2016-04" db="UniProtKB">
        <authorList>
            <consortium name="WormBaseParasite"/>
        </authorList>
    </citation>
    <scope>IDENTIFICATION</scope>
</reference>
<dbReference type="PROSITE" id="PS50297">
    <property type="entry name" value="ANK_REP_REGION"/>
    <property type="match status" value="4"/>
</dbReference>
<keyword evidence="2 3" id="KW-0040">ANK repeat</keyword>
<organism evidence="5 6">
    <name type="scientific">Elaeophora elaphi</name>
    <dbReference type="NCBI Taxonomy" id="1147741"/>
    <lineage>
        <taxon>Eukaryota</taxon>
        <taxon>Metazoa</taxon>
        <taxon>Ecdysozoa</taxon>
        <taxon>Nematoda</taxon>
        <taxon>Chromadorea</taxon>
        <taxon>Rhabditida</taxon>
        <taxon>Spirurina</taxon>
        <taxon>Spiruromorpha</taxon>
        <taxon>Filarioidea</taxon>
        <taxon>Onchocercidae</taxon>
        <taxon>Elaeophora</taxon>
    </lineage>
</organism>
<feature type="repeat" description="ANK" evidence="3">
    <location>
        <begin position="174"/>
        <end position="206"/>
    </location>
</feature>
<proteinExistence type="predicted"/>
<keyword evidence="1" id="KW-0677">Repeat</keyword>
<dbReference type="Pfam" id="PF13637">
    <property type="entry name" value="Ank_4"/>
    <property type="match status" value="2"/>
</dbReference>
<evidence type="ECO:0000256" key="3">
    <source>
        <dbReference type="PROSITE-ProRule" id="PRU00023"/>
    </source>
</evidence>
<accession>A0A158Q6W0</accession>
<name>A0A158Q6W0_9BILA</name>
<dbReference type="WBParaSite" id="EEL_0000070901-mRNA-1">
    <property type="protein sequence ID" value="EEL_0000070901-mRNA-1"/>
    <property type="gene ID" value="EEL_0000070901"/>
</dbReference>
<dbReference type="InterPro" id="IPR036770">
    <property type="entry name" value="Ankyrin_rpt-contain_sf"/>
</dbReference>
<feature type="repeat" description="ANK" evidence="3">
    <location>
        <begin position="278"/>
        <end position="306"/>
    </location>
</feature>
<feature type="region of interest" description="Disordered" evidence="4">
    <location>
        <begin position="594"/>
        <end position="630"/>
    </location>
</feature>
<dbReference type="Gene3D" id="1.25.40.20">
    <property type="entry name" value="Ankyrin repeat-containing domain"/>
    <property type="match status" value="3"/>
</dbReference>
<dbReference type="SMART" id="SM00248">
    <property type="entry name" value="ANK"/>
    <property type="match status" value="9"/>
</dbReference>
<evidence type="ECO:0000313" key="5">
    <source>
        <dbReference type="Proteomes" id="UP000050640"/>
    </source>
</evidence>
<feature type="repeat" description="ANK" evidence="3">
    <location>
        <begin position="106"/>
        <end position="138"/>
    </location>
</feature>
<protein>
    <submittedName>
        <fullName evidence="6">ANK_REP_REGION domain-containing protein</fullName>
    </submittedName>
</protein>
<evidence type="ECO:0000256" key="1">
    <source>
        <dbReference type="ARBA" id="ARBA00022737"/>
    </source>
</evidence>
<dbReference type="Pfam" id="PF00023">
    <property type="entry name" value="Ank"/>
    <property type="match status" value="1"/>
</dbReference>
<dbReference type="STRING" id="1147741.A0A158Q6W0"/>
<feature type="repeat" description="ANK" evidence="3">
    <location>
        <begin position="24"/>
        <end position="56"/>
    </location>
</feature>
<feature type="compositionally biased region" description="Polar residues" evidence="4">
    <location>
        <begin position="601"/>
        <end position="617"/>
    </location>
</feature>
<dbReference type="PANTHER" id="PTHR24198">
    <property type="entry name" value="ANKYRIN REPEAT AND PROTEIN KINASE DOMAIN-CONTAINING PROTEIN"/>
    <property type="match status" value="1"/>
</dbReference>
<sequence length="851" mass="96110">MSGNVPAIKLMIENGIQINHIDKDKHSAVHWAVVCGQLEALVTLLESGAKVDCVDNQACQSISFSPVGAQAVHYVAAAEDICLERCEAMLHVLLKYGAKVNARDIDGRTPILWAATYGNLEIAIILSQTGGDIYAVDRDQLGTIHCAASHGHAHIIEYLISTLDPSIVDSMDRNGDTALFYAVTLGHYECARLLLLSGAEANHQDRHLRCPAHCAAAKGQLRMLKLLKHFGGSCEIQNRRGDLPVHEAIQTGAKARFLDCVEYLLALHPSSINASNHEGRTGLHLAAASGNMEMVILLCTRNAVINPLMLFQNRSDNIVEMYAGQVDQDKGICSNYVNIFQDTLLTPLDLAAQKNHELIVEYLRLRQGAKLAEELSEETRRQTKSHLKHRILEEGIIISEMHCIFDPILNLYLSRFEIEAIKYYFRTIESFHSFVVQTDKEKDGIASDGNRPLNPSRKLTVGDTQNAVRTECVCKEKETQTSIRVCRVAATNTSRPESRDNTSVLKTYRSTSPVQQLVPKAISVADLEQYLPVKRLQVQFEKYCQLYFQRMSGSLKNVHHKKEQVREVDDEDLSCNNNKWTSEDDDSVIVEDANRKKGKSSRNILNKSRSGCDLQSKQLKESGYLRGKSEREERIGKKFVQITRADENLSDNDNDYNGKQVNDNPESSKRSIAAMNTYHNHRSQKASKSADKDDFEKKLEKSLGSLQVDIYRTELGEVTMQQKFHQIADKRIGQCYAHEEAIFNELTHLKKMQLQYGKVKEQVLVRSLINNFCKMYNLNSAHFKFNTFHAWEKFLCGSYRYKTGLQRKQIYQDNKILSTITEDTRSAHSDSSVLYAGEKRCNCLCNKQSLL</sequence>
<keyword evidence="5" id="KW-1185">Reference proteome</keyword>
<dbReference type="SUPFAM" id="SSF48403">
    <property type="entry name" value="Ankyrin repeat"/>
    <property type="match status" value="1"/>
</dbReference>
<evidence type="ECO:0000256" key="4">
    <source>
        <dbReference type="SAM" id="MobiDB-lite"/>
    </source>
</evidence>